<dbReference type="GeneID" id="62759633"/>
<name>G1WKQ6_9ACTN</name>
<keyword evidence="5" id="KW-0812">Transmembrane</keyword>
<evidence type="ECO:0000256" key="6">
    <source>
        <dbReference type="SAM" id="SignalP"/>
    </source>
</evidence>
<dbReference type="PATRIC" id="fig|742742.3.peg.1939"/>
<evidence type="ECO:0000256" key="4">
    <source>
        <dbReference type="ARBA" id="ARBA00023088"/>
    </source>
</evidence>
<dbReference type="STRING" id="742742.HMPREF9452_01957"/>
<dbReference type="Proteomes" id="UP000004830">
    <property type="component" value="Unassembled WGS sequence"/>
</dbReference>
<keyword evidence="3 6" id="KW-0732">Signal</keyword>
<dbReference type="eggNOG" id="COG4932">
    <property type="taxonomic scope" value="Bacteria"/>
</dbReference>
<organism evidence="9 10">
    <name type="scientific">Collinsella tanakaei YIT 12063</name>
    <dbReference type="NCBI Taxonomy" id="742742"/>
    <lineage>
        <taxon>Bacteria</taxon>
        <taxon>Bacillati</taxon>
        <taxon>Actinomycetota</taxon>
        <taxon>Coriobacteriia</taxon>
        <taxon>Coriobacteriales</taxon>
        <taxon>Coriobacteriaceae</taxon>
        <taxon>Collinsella</taxon>
    </lineage>
</organism>
<keyword evidence="2" id="KW-0964">Secreted</keyword>
<keyword evidence="1" id="KW-0134">Cell wall</keyword>
<dbReference type="EMBL" id="ADLS01000027">
    <property type="protein sequence ID" value="EGX69039.1"/>
    <property type="molecule type" value="Genomic_DNA"/>
</dbReference>
<evidence type="ECO:0000259" key="7">
    <source>
        <dbReference type="Pfam" id="PF00746"/>
    </source>
</evidence>
<dbReference type="AlphaFoldDB" id="G1WKQ6"/>
<dbReference type="GO" id="GO:0005975">
    <property type="term" value="P:carbohydrate metabolic process"/>
    <property type="evidence" value="ECO:0007669"/>
    <property type="project" value="UniProtKB-ARBA"/>
</dbReference>
<proteinExistence type="predicted"/>
<feature type="signal peptide" evidence="6">
    <location>
        <begin position="1"/>
        <end position="32"/>
    </location>
</feature>
<feature type="domain" description="Gram-positive cocci surface proteins LPxTG" evidence="7">
    <location>
        <begin position="531"/>
        <end position="569"/>
    </location>
</feature>
<comment type="caution">
    <text evidence="9">The sequence shown here is derived from an EMBL/GenBank/DDBJ whole genome shotgun (WGS) entry which is preliminary data.</text>
</comment>
<dbReference type="NCBIfam" id="TIGR01167">
    <property type="entry name" value="LPXTG_anchor"/>
    <property type="match status" value="1"/>
</dbReference>
<dbReference type="Gene3D" id="2.60.40.740">
    <property type="match status" value="1"/>
</dbReference>
<dbReference type="Gene3D" id="2.60.40.10">
    <property type="entry name" value="Immunoglobulins"/>
    <property type="match status" value="1"/>
</dbReference>
<keyword evidence="4" id="KW-0572">Peptidoglycan-anchor</keyword>
<dbReference type="InterPro" id="IPR048052">
    <property type="entry name" value="FM1-like"/>
</dbReference>
<evidence type="ECO:0000313" key="9">
    <source>
        <dbReference type="EMBL" id="EGX69039.1"/>
    </source>
</evidence>
<evidence type="ECO:0000313" key="10">
    <source>
        <dbReference type="Proteomes" id="UP000004830"/>
    </source>
</evidence>
<evidence type="ECO:0008006" key="11">
    <source>
        <dbReference type="Google" id="ProtNLM"/>
    </source>
</evidence>
<evidence type="ECO:0000256" key="2">
    <source>
        <dbReference type="ARBA" id="ARBA00022525"/>
    </source>
</evidence>
<protein>
    <recommendedName>
        <fullName evidence="11">Gram-positive cocci surface proteins LPxTG domain-containing protein</fullName>
    </recommendedName>
</protein>
<keyword evidence="5" id="KW-1133">Transmembrane helix</keyword>
<feature type="transmembrane region" description="Helical" evidence="5">
    <location>
        <begin position="542"/>
        <end position="565"/>
    </location>
</feature>
<dbReference type="RefSeq" id="WP_009141982.1">
    <property type="nucleotide sequence ID" value="NZ_JH126473.1"/>
</dbReference>
<evidence type="ECO:0000259" key="8">
    <source>
        <dbReference type="Pfam" id="PF17802"/>
    </source>
</evidence>
<dbReference type="Pfam" id="PF17802">
    <property type="entry name" value="SpaA"/>
    <property type="match status" value="1"/>
</dbReference>
<dbReference type="InterPro" id="IPR019931">
    <property type="entry name" value="LPXTG_anchor"/>
</dbReference>
<dbReference type="InterPro" id="IPR026466">
    <property type="entry name" value="Fim_isopep_form_D2_dom"/>
</dbReference>
<accession>G1WKQ6</accession>
<dbReference type="InterPro" id="IPR041033">
    <property type="entry name" value="SpaA_PFL_dom_1"/>
</dbReference>
<dbReference type="InterPro" id="IPR013783">
    <property type="entry name" value="Ig-like_fold"/>
</dbReference>
<dbReference type="NCBIfam" id="TIGR04226">
    <property type="entry name" value="RrgB_K2N_iso_D2"/>
    <property type="match status" value="1"/>
</dbReference>
<keyword evidence="5" id="KW-0472">Membrane</keyword>
<sequence length="572" mass="60462">MKTMTKRIASMALAVMMALVMVAGALPAEAFAAGTGNLTVSGPASMVDKNVYAVQMFSSEGGDDTATTYKLKAAWETFFQGLSESTMDSISGDALSAAAYDYVLNLQDDDLVNFAKEAVDYVRGNGKDAVASLVKTSSKATKTDTGASATFTCLDHGYYLVYPAQGSTSFERHTDATLVNIPANKEWRIKSEYPTVDKSIVENPTGGLDAIVNPDWEGNHGMEIDSLAPLAEGKAGANGQSASVGDLLTFKLESAVPDMTGYDAYTFKLHDTLPKGLTLLNSATDPKVVVKVNGTSLQGEQFTVNASAEKDGTTKLTVDLSTYLYQNKATLAGKKIEVYYQARVNDQALIEKPNTNEAYVEYTTEPGKTEEGVHDQTKTYTFGFVLDKRAGIADGKPLAGAVFSVYADTNKNGSYDADGDTVVKFTEGTDNNAGKWIVSENGSDTVTTPESGKLNLAGLATGTYFVKEITAPNGYNPLKDPIKVVISADIAEDGSLNGHVIDYGDTANGKDDDQGTTTTCGGNDEHVITIVNKTGSVLPETGGMGTIAFTVIGAAVVVGGVAWAVRRKNAQR</sequence>
<evidence type="ECO:0000256" key="5">
    <source>
        <dbReference type="SAM" id="Phobius"/>
    </source>
</evidence>
<dbReference type="NCBIfam" id="NF033902">
    <property type="entry name" value="iso_D2_wall_anc"/>
    <property type="match status" value="1"/>
</dbReference>
<dbReference type="HOGENOM" id="CLU_028873_3_0_11"/>
<feature type="domain" description="SpaA-like prealbumin fold" evidence="8">
    <location>
        <begin position="393"/>
        <end position="489"/>
    </location>
</feature>
<dbReference type="OrthoDB" id="9816455at2"/>
<feature type="chain" id="PRO_5003426044" description="Gram-positive cocci surface proteins LPxTG domain-containing protein" evidence="6">
    <location>
        <begin position="33"/>
        <end position="572"/>
    </location>
</feature>
<reference evidence="9 10" key="1">
    <citation type="submission" date="2011-06" db="EMBL/GenBank/DDBJ databases">
        <title>The Genome Sequence of Collinsella tanakaei YIT 12063.</title>
        <authorList>
            <consortium name="The Broad Institute Genome Sequencing Platform"/>
            <person name="Earl A."/>
            <person name="Ward D."/>
            <person name="Feldgarden M."/>
            <person name="Gevers D."/>
            <person name="Morotomi M."/>
            <person name="Young S.K."/>
            <person name="Zeng Q."/>
            <person name="Gargeya S."/>
            <person name="Fitzgerald M."/>
            <person name="Haas B."/>
            <person name="Abouelleil A."/>
            <person name="Alvarado L."/>
            <person name="Arachchi H.M."/>
            <person name="Berlin A."/>
            <person name="Brown A."/>
            <person name="Chapman S.B."/>
            <person name="Chen Z."/>
            <person name="Dunbar C."/>
            <person name="Freedman E."/>
            <person name="Gearin G."/>
            <person name="Gellesch M."/>
            <person name="Goldberg J."/>
            <person name="Griggs A."/>
            <person name="Gujja S."/>
            <person name="Heiman D."/>
            <person name="Howarth C."/>
            <person name="Larson L."/>
            <person name="Lui A."/>
            <person name="MacDonald P.J.P."/>
            <person name="Mehta T."/>
            <person name="Montmayeur A."/>
            <person name="Murphy C."/>
            <person name="Neiman D."/>
            <person name="Pearson M."/>
            <person name="Priest M."/>
            <person name="Roberts A."/>
            <person name="Saif S."/>
            <person name="Shea T."/>
            <person name="Shenoy N."/>
            <person name="Sisk P."/>
            <person name="Stolte C."/>
            <person name="Sykes S."/>
            <person name="Wortman J."/>
            <person name="Nusbaum C."/>
            <person name="Birren B."/>
        </authorList>
    </citation>
    <scope>NUCLEOTIDE SEQUENCE [LARGE SCALE GENOMIC DNA]</scope>
    <source>
        <strain evidence="9 10">YIT 12063</strain>
    </source>
</reference>
<evidence type="ECO:0000256" key="3">
    <source>
        <dbReference type="ARBA" id="ARBA00022729"/>
    </source>
</evidence>
<evidence type="ECO:0000256" key="1">
    <source>
        <dbReference type="ARBA" id="ARBA00022512"/>
    </source>
</evidence>
<dbReference type="Pfam" id="PF00746">
    <property type="entry name" value="Gram_pos_anchor"/>
    <property type="match status" value="1"/>
</dbReference>
<gene>
    <name evidence="9" type="ORF">HMPREF9452_01957</name>
</gene>
<keyword evidence="10" id="KW-1185">Reference proteome</keyword>